<name>A0A1G5SCA7_9PROT</name>
<dbReference type="Pfam" id="PF07244">
    <property type="entry name" value="POTRA"/>
    <property type="match status" value="2"/>
</dbReference>
<dbReference type="InterPro" id="IPR039910">
    <property type="entry name" value="D15-like"/>
</dbReference>
<dbReference type="STRING" id="51642.NSMM_260044"/>
<feature type="chain" id="PRO_5011654598" evidence="7">
    <location>
        <begin position="23"/>
        <end position="589"/>
    </location>
</feature>
<dbReference type="GO" id="GO:0019867">
    <property type="term" value="C:outer membrane"/>
    <property type="evidence" value="ECO:0007669"/>
    <property type="project" value="InterPro"/>
</dbReference>
<accession>A0A1G5SCA7</accession>
<dbReference type="AlphaFoldDB" id="A0A1G5SCA7"/>
<dbReference type="Gene3D" id="2.40.160.50">
    <property type="entry name" value="membrane protein fhac: a member of the omp85/tpsb transporter family"/>
    <property type="match status" value="1"/>
</dbReference>
<reference evidence="10 11" key="1">
    <citation type="submission" date="2016-10" db="EMBL/GenBank/DDBJ databases">
        <authorList>
            <person name="de Groot N.N."/>
        </authorList>
    </citation>
    <scope>NUCLEOTIDE SEQUENCE [LARGE SCALE GENOMIC DNA]</scope>
    <source>
        <strain evidence="10">1</strain>
    </source>
</reference>
<keyword evidence="5" id="KW-0472">Membrane</keyword>
<evidence type="ECO:0000256" key="7">
    <source>
        <dbReference type="SAM" id="SignalP"/>
    </source>
</evidence>
<sequence>MTARAVVAVLMIWALCIATSAAAPASSSDHKSNKTANTFVITIDAPDAIRRLIEQHIEFPEKPFANEAKHAGFQRRVTQEITELLHTEGYFTPATHFEPATANTPYRLKITPGPRTRVASFSLEFKGAIAEETPENQTRRAKLQATWPLITGKIFKNARWEDAKSALIASVMAQDYAAAHIESSEARIDPEKTQADLKIVIDSGPAFRFGKLQVEGLKRYPLKLLQQRAGFRQGDPYNRDQLLAFQATLQNSQLFNSVDISIDNDPALAPAAPISVMLTEAQSKRIGIGLGYGSNNGARGEINYRDFNFLQRAWQLTSLMRLEQKQQTFSTRVDTLPDANQYRYTFGARIARTDIKNLETLSQRADFSRIRVTANSTLQYGINWQRESRQPAGAPNTTVKALTLDLWWRYLDVDNPVHVRKGHVSDIRLGGGSGHVLSDRDFLRGYARHMRWWPIGERDVLHIRAESGYTLSASRSGIPQEYLFRAGGIQSIRGYDFLSLGAREGNAIVGGRAMVTGTVEYIRWLTEKWGAAVFADAGDAADNLRRLKLNLGYGAGVRWRSPAGPFGLDLARRHDTGTLRVHFSIAVAF</sequence>
<dbReference type="InterPro" id="IPR010827">
    <property type="entry name" value="BamA/TamA_POTRA"/>
</dbReference>
<evidence type="ECO:0000256" key="4">
    <source>
        <dbReference type="ARBA" id="ARBA00022729"/>
    </source>
</evidence>
<feature type="domain" description="POTRA" evidence="9">
    <location>
        <begin position="208"/>
        <end position="265"/>
    </location>
</feature>
<dbReference type="InterPro" id="IPR000184">
    <property type="entry name" value="Bac_surfAg_D15"/>
</dbReference>
<keyword evidence="11" id="KW-1185">Reference proteome</keyword>
<feature type="domain" description="Bacterial surface antigen (D15)" evidence="8">
    <location>
        <begin position="285"/>
        <end position="586"/>
    </location>
</feature>
<protein>
    <submittedName>
        <fullName evidence="10">Putative lipoprotein</fullName>
    </submittedName>
</protein>
<comment type="subcellular location">
    <subcellularLocation>
        <location evidence="1">Membrane</location>
    </subcellularLocation>
</comment>
<evidence type="ECO:0000313" key="10">
    <source>
        <dbReference type="EMBL" id="SCZ84748.1"/>
    </source>
</evidence>
<dbReference type="Pfam" id="PF01103">
    <property type="entry name" value="Omp85"/>
    <property type="match status" value="1"/>
</dbReference>
<evidence type="ECO:0000256" key="2">
    <source>
        <dbReference type="ARBA" id="ARBA00022452"/>
    </source>
</evidence>
<dbReference type="Proteomes" id="UP000198729">
    <property type="component" value="Unassembled WGS sequence"/>
</dbReference>
<feature type="signal peptide" evidence="7">
    <location>
        <begin position="1"/>
        <end position="22"/>
    </location>
</feature>
<gene>
    <name evidence="10" type="ORF">NSMM_260044</name>
</gene>
<organism evidence="10 11">
    <name type="scientific">Nitrosomonas mobilis</name>
    <dbReference type="NCBI Taxonomy" id="51642"/>
    <lineage>
        <taxon>Bacteria</taxon>
        <taxon>Pseudomonadati</taxon>
        <taxon>Pseudomonadota</taxon>
        <taxon>Betaproteobacteria</taxon>
        <taxon>Nitrosomonadales</taxon>
        <taxon>Nitrosomonadaceae</taxon>
        <taxon>Nitrosomonas</taxon>
    </lineage>
</organism>
<evidence type="ECO:0000256" key="1">
    <source>
        <dbReference type="ARBA" id="ARBA00004370"/>
    </source>
</evidence>
<evidence type="ECO:0000256" key="6">
    <source>
        <dbReference type="ARBA" id="ARBA00023237"/>
    </source>
</evidence>
<keyword evidence="2" id="KW-1134">Transmembrane beta strand</keyword>
<proteinExistence type="predicted"/>
<dbReference type="EMBL" id="FMWO01000032">
    <property type="protein sequence ID" value="SCZ84748.1"/>
    <property type="molecule type" value="Genomic_DNA"/>
</dbReference>
<keyword evidence="10" id="KW-0449">Lipoprotein</keyword>
<keyword evidence="3" id="KW-0812">Transmembrane</keyword>
<evidence type="ECO:0000259" key="9">
    <source>
        <dbReference type="Pfam" id="PF07244"/>
    </source>
</evidence>
<dbReference type="PANTHER" id="PTHR12815:SF47">
    <property type="entry name" value="TRANSLOCATION AND ASSEMBLY MODULE SUBUNIT TAMA"/>
    <property type="match status" value="1"/>
</dbReference>
<evidence type="ECO:0000256" key="5">
    <source>
        <dbReference type="ARBA" id="ARBA00023136"/>
    </source>
</evidence>
<feature type="domain" description="POTRA" evidence="9">
    <location>
        <begin position="137"/>
        <end position="204"/>
    </location>
</feature>
<evidence type="ECO:0000259" key="8">
    <source>
        <dbReference type="Pfam" id="PF01103"/>
    </source>
</evidence>
<evidence type="ECO:0000313" key="11">
    <source>
        <dbReference type="Proteomes" id="UP000198729"/>
    </source>
</evidence>
<keyword evidence="4 7" id="KW-0732">Signal</keyword>
<evidence type="ECO:0000256" key="3">
    <source>
        <dbReference type="ARBA" id="ARBA00022692"/>
    </source>
</evidence>
<dbReference type="Gene3D" id="3.10.20.310">
    <property type="entry name" value="membrane protein fhac"/>
    <property type="match status" value="2"/>
</dbReference>
<keyword evidence="6" id="KW-0998">Cell outer membrane</keyword>
<dbReference type="PANTHER" id="PTHR12815">
    <property type="entry name" value="SORTING AND ASSEMBLY MACHINERY SAMM50 PROTEIN FAMILY MEMBER"/>
    <property type="match status" value="1"/>
</dbReference>